<feature type="region of interest" description="Disordered" evidence="1">
    <location>
        <begin position="1"/>
        <end position="28"/>
    </location>
</feature>
<dbReference type="AlphaFoldDB" id="A0A8S9R629"/>
<dbReference type="EMBL" id="QGKX02000996">
    <property type="protein sequence ID" value="KAF3559269.1"/>
    <property type="molecule type" value="Genomic_DNA"/>
</dbReference>
<sequence length="282" mass="30623">MRTPDLPPSSMTLKPPDPPAAPPDLPAASSDLLCIQGLSPLSDPASSPLRPSLFCSDLPTADIPREKSLNLFNFNFSFGDSSCSSNIDLKVEIFSLESLTLPLYPMTHLSRSNKWLWLGHGQSKKYTSAPKAGPPTHAVSATSSQLAADEEVIKAAQEVLRRRLADAELVIPPDASTSVMKKAQRNHRQKMLWLSSSDAALDAADSLISSDASAAGADSVSGYVAILPSDHRHNSLDHDLPPDDLKGWDMVNRRSRLPPPRQVLQLLRSPRPLLSLLLMRKS</sequence>
<protein>
    <submittedName>
        <fullName evidence="2">Uncharacterized protein</fullName>
    </submittedName>
</protein>
<name>A0A8S9R629_BRACR</name>
<proteinExistence type="predicted"/>
<evidence type="ECO:0000313" key="3">
    <source>
        <dbReference type="Proteomes" id="UP000712600"/>
    </source>
</evidence>
<evidence type="ECO:0000313" key="2">
    <source>
        <dbReference type="EMBL" id="KAF3559269.1"/>
    </source>
</evidence>
<evidence type="ECO:0000256" key="1">
    <source>
        <dbReference type="SAM" id="MobiDB-lite"/>
    </source>
</evidence>
<accession>A0A8S9R629</accession>
<dbReference type="Proteomes" id="UP000712600">
    <property type="component" value="Unassembled WGS sequence"/>
</dbReference>
<feature type="compositionally biased region" description="Pro residues" evidence="1">
    <location>
        <begin position="15"/>
        <end position="25"/>
    </location>
</feature>
<comment type="caution">
    <text evidence="2">The sequence shown here is derived from an EMBL/GenBank/DDBJ whole genome shotgun (WGS) entry which is preliminary data.</text>
</comment>
<gene>
    <name evidence="2" type="ORF">F2Q69_00016472</name>
</gene>
<reference evidence="2" key="1">
    <citation type="submission" date="2019-12" db="EMBL/GenBank/DDBJ databases">
        <title>Genome sequencing and annotation of Brassica cretica.</title>
        <authorList>
            <person name="Studholme D.J."/>
            <person name="Sarris P."/>
        </authorList>
    </citation>
    <scope>NUCLEOTIDE SEQUENCE</scope>
    <source>
        <strain evidence="2">PFS-109/04</strain>
        <tissue evidence="2">Leaf</tissue>
    </source>
</reference>
<organism evidence="2 3">
    <name type="scientific">Brassica cretica</name>
    <name type="common">Mustard</name>
    <dbReference type="NCBI Taxonomy" id="69181"/>
    <lineage>
        <taxon>Eukaryota</taxon>
        <taxon>Viridiplantae</taxon>
        <taxon>Streptophyta</taxon>
        <taxon>Embryophyta</taxon>
        <taxon>Tracheophyta</taxon>
        <taxon>Spermatophyta</taxon>
        <taxon>Magnoliopsida</taxon>
        <taxon>eudicotyledons</taxon>
        <taxon>Gunneridae</taxon>
        <taxon>Pentapetalae</taxon>
        <taxon>rosids</taxon>
        <taxon>malvids</taxon>
        <taxon>Brassicales</taxon>
        <taxon>Brassicaceae</taxon>
        <taxon>Brassiceae</taxon>
        <taxon>Brassica</taxon>
    </lineage>
</organism>